<keyword evidence="3" id="KW-0732">Signal</keyword>
<name>A0ABR5ZU56_9PROT</name>
<evidence type="ECO:0000256" key="2">
    <source>
        <dbReference type="SAM" id="Phobius"/>
    </source>
</evidence>
<organism evidence="5 6">
    <name type="scientific">Bombella mellum</name>
    <dbReference type="NCBI Taxonomy" id="2039288"/>
    <lineage>
        <taxon>Bacteria</taxon>
        <taxon>Pseudomonadati</taxon>
        <taxon>Pseudomonadota</taxon>
        <taxon>Alphaproteobacteria</taxon>
        <taxon>Acetobacterales</taxon>
        <taxon>Acetobacteraceae</taxon>
        <taxon>Bombella</taxon>
    </lineage>
</organism>
<keyword evidence="2" id="KW-0812">Transmembrane</keyword>
<dbReference type="SMART" id="SM00271">
    <property type="entry name" value="DnaJ"/>
    <property type="match status" value="1"/>
</dbReference>
<comment type="caution">
    <text evidence="5">The sequence shown here is derived from an EMBL/GenBank/DDBJ whole genome shotgun (WGS) entry which is preliminary data.</text>
</comment>
<dbReference type="SUPFAM" id="SSF46565">
    <property type="entry name" value="Chaperone J-domain"/>
    <property type="match status" value="1"/>
</dbReference>
<feature type="domain" description="J" evidence="4">
    <location>
        <begin position="466"/>
        <end position="528"/>
    </location>
</feature>
<evidence type="ECO:0000259" key="4">
    <source>
        <dbReference type="PROSITE" id="PS50076"/>
    </source>
</evidence>
<sequence>MRLLFLKTALISCVFIGCSTASARIYHPDFDCAHVNRDVPVQVLLCADSDSARSLLVLDQAYYALRHQSPVYLLPQLRTGLAHDLEAVQDCFPADGIYGESPAACYQRIVGQVTDRYRARLTGRAHEEAVRPIDDHLALQERLRNLGYLFGGSTVDGVYGDTTREAILRWQEQTGQPHQDGFLGDEDARMLLPELLAAGNDGKMSVPHGRVSTVVQDMSRPAGDGSGQTVPSGHDAGPGPVHDGHGGGPAVLKIMVHLYGLVMQTAGGLLTELWKLVLPVLLVPMKLVGVIWQVVEVLFSLKILLVLVGGLVFYQRWRFGKKAKVGFSSDRERDCYQKAGMLWAGWIRELDIARGEQLLEHLVERRLGSCFRFLVGLVRPIRGGTARSILEELGKGRTWQDFYRCSVHVHGLLQQVAKAGEARTRRQQEQQKRAEEAERERRRQGERARRQQRQRSGSSSGSGGRAWHVVLEVSERATREEIIGAYRRLIKQHHPDRFAHIGGAAYEKAVRRTAEITQAYQYAKQYRQF</sequence>
<dbReference type="EMBL" id="PDLY01000004">
    <property type="protein sequence ID" value="MBA5727782.1"/>
    <property type="molecule type" value="Genomic_DNA"/>
</dbReference>
<dbReference type="RefSeq" id="WP_182041342.1">
    <property type="nucleotide sequence ID" value="NZ_PDLY01000004.1"/>
</dbReference>
<feature type="transmembrane region" description="Helical" evidence="2">
    <location>
        <begin position="290"/>
        <end position="314"/>
    </location>
</feature>
<keyword evidence="6" id="KW-1185">Reference proteome</keyword>
<dbReference type="SUPFAM" id="SSF47090">
    <property type="entry name" value="PGBD-like"/>
    <property type="match status" value="1"/>
</dbReference>
<keyword evidence="2" id="KW-1133">Transmembrane helix</keyword>
<dbReference type="InterPro" id="IPR002477">
    <property type="entry name" value="Peptidoglycan-bd-like"/>
</dbReference>
<gene>
    <name evidence="5" type="ORF">CPA56_07280</name>
</gene>
<accession>A0ABR5ZU56</accession>
<dbReference type="Pfam" id="PF00226">
    <property type="entry name" value="DnaJ"/>
    <property type="match status" value="1"/>
</dbReference>
<feature type="region of interest" description="Disordered" evidence="1">
    <location>
        <begin position="418"/>
        <end position="464"/>
    </location>
</feature>
<feature type="signal peptide" evidence="3">
    <location>
        <begin position="1"/>
        <end position="23"/>
    </location>
</feature>
<dbReference type="Gene3D" id="1.10.101.10">
    <property type="entry name" value="PGBD-like superfamily/PGBD"/>
    <property type="match status" value="1"/>
</dbReference>
<evidence type="ECO:0000313" key="6">
    <source>
        <dbReference type="Proteomes" id="UP000765338"/>
    </source>
</evidence>
<dbReference type="Gene3D" id="1.10.287.110">
    <property type="entry name" value="DnaJ domain"/>
    <property type="match status" value="1"/>
</dbReference>
<dbReference type="InterPro" id="IPR036366">
    <property type="entry name" value="PGBDSf"/>
</dbReference>
<feature type="region of interest" description="Disordered" evidence="1">
    <location>
        <begin position="217"/>
        <end position="243"/>
    </location>
</feature>
<dbReference type="InterPro" id="IPR036869">
    <property type="entry name" value="J_dom_sf"/>
</dbReference>
<dbReference type="PROSITE" id="PS50076">
    <property type="entry name" value="DNAJ_2"/>
    <property type="match status" value="1"/>
</dbReference>
<keyword evidence="2" id="KW-0472">Membrane</keyword>
<dbReference type="Proteomes" id="UP000765338">
    <property type="component" value="Unassembled WGS sequence"/>
</dbReference>
<feature type="chain" id="PRO_5047129855" description="J domain-containing protein" evidence="3">
    <location>
        <begin position="24"/>
        <end position="529"/>
    </location>
</feature>
<dbReference type="CDD" id="cd06257">
    <property type="entry name" value="DnaJ"/>
    <property type="match status" value="1"/>
</dbReference>
<evidence type="ECO:0000256" key="3">
    <source>
        <dbReference type="SAM" id="SignalP"/>
    </source>
</evidence>
<dbReference type="PROSITE" id="PS51257">
    <property type="entry name" value="PROKAR_LIPOPROTEIN"/>
    <property type="match status" value="1"/>
</dbReference>
<dbReference type="InterPro" id="IPR036365">
    <property type="entry name" value="PGBD-like_sf"/>
</dbReference>
<proteinExistence type="predicted"/>
<evidence type="ECO:0000313" key="5">
    <source>
        <dbReference type="EMBL" id="MBA5727782.1"/>
    </source>
</evidence>
<reference evidence="5 6" key="1">
    <citation type="submission" date="2017-10" db="EMBL/GenBank/DDBJ databases">
        <authorList>
            <person name="Jakob F."/>
        </authorList>
    </citation>
    <scope>NUCLEOTIDE SEQUENCE [LARGE SCALE GENOMIC DNA]</scope>
    <source>
        <strain evidence="5 6">TMW 2.1889</strain>
    </source>
</reference>
<dbReference type="Pfam" id="PF01471">
    <property type="entry name" value="PG_binding_1"/>
    <property type="match status" value="1"/>
</dbReference>
<protein>
    <recommendedName>
        <fullName evidence="4">J domain-containing protein</fullName>
    </recommendedName>
</protein>
<dbReference type="InterPro" id="IPR001623">
    <property type="entry name" value="DnaJ_domain"/>
</dbReference>
<feature type="compositionally biased region" description="Basic and acidic residues" evidence="1">
    <location>
        <begin position="420"/>
        <end position="449"/>
    </location>
</feature>
<evidence type="ECO:0000256" key="1">
    <source>
        <dbReference type="SAM" id="MobiDB-lite"/>
    </source>
</evidence>